<name>D5WMF6_PARAM</name>
<dbReference type="Pfam" id="PF10934">
    <property type="entry name" value="Sheath_initiator"/>
    <property type="match status" value="1"/>
</dbReference>
<evidence type="ECO:0000313" key="2">
    <source>
        <dbReference type="Proteomes" id="UP000002190"/>
    </source>
</evidence>
<evidence type="ECO:0008006" key="3">
    <source>
        <dbReference type="Google" id="ProtNLM"/>
    </source>
</evidence>
<dbReference type="AlphaFoldDB" id="D5WMF6"/>
<dbReference type="eggNOG" id="ENOG5032WY0">
    <property type="taxonomic scope" value="Bacteria"/>
</dbReference>
<accession>D5WMF6</accession>
<dbReference type="GeneID" id="301097627"/>
<dbReference type="RefSeq" id="WP_013094189.1">
    <property type="nucleotide sequence ID" value="NC_014119.1"/>
</dbReference>
<dbReference type="InterPro" id="IPR020288">
    <property type="entry name" value="Sheath_initiator"/>
</dbReference>
<evidence type="ECO:0000313" key="1">
    <source>
        <dbReference type="EMBL" id="ADG20402.1"/>
    </source>
</evidence>
<dbReference type="HOGENOM" id="CLU_142920_1_0_4"/>
<dbReference type="EMBL" id="CP002015">
    <property type="protein sequence ID" value="ADG20402.1"/>
    <property type="molecule type" value="Genomic_DNA"/>
</dbReference>
<dbReference type="Proteomes" id="UP000002190">
    <property type="component" value="Chromosome 3"/>
</dbReference>
<reference evidence="1 2" key="2">
    <citation type="journal article" date="2012" name="J. Bacteriol.">
        <title>Genome Sequences of Burkholderia sp. Strains CCGE1002 and H160, Isolated from Legume Nodules in Mexico and Brazil.</title>
        <authorList>
            <person name="Ormeno-Orrillo E."/>
            <person name="Rogel M.A."/>
            <person name="Chueire L.M."/>
            <person name="Tiedje J.M."/>
            <person name="Martinez-Romero E."/>
            <person name="Hungria M."/>
        </authorList>
    </citation>
    <scope>NUCLEOTIDE SEQUENCE [LARGE SCALE GENOMIC DNA]</scope>
    <source>
        <strain evidence="1 2">CCGE1002</strain>
    </source>
</reference>
<protein>
    <recommendedName>
        <fullName evidence="3">DUF2634 domain-containing protein</fullName>
    </recommendedName>
</protein>
<gene>
    <name evidence="1" type="ordered locus">BC1002_6561</name>
</gene>
<dbReference type="STRING" id="640511.BC1002_6561"/>
<reference evidence="2" key="1">
    <citation type="submission" date="2010-04" db="EMBL/GenBank/DDBJ databases">
        <title>Complete sequence of chromosome 3 of Burkholderia sp. CCGE1002.</title>
        <authorList>
            <consortium name="US DOE Joint Genome Institute"/>
            <person name="Lucas S."/>
            <person name="Copeland A."/>
            <person name="Lapidus A."/>
            <person name="Cheng J.-F."/>
            <person name="Bruce D."/>
            <person name="Goodwin L."/>
            <person name="Pitluck S."/>
            <person name="Chertkov O."/>
            <person name="Detter J.C."/>
            <person name="Han C."/>
            <person name="Tapia R."/>
            <person name="Land M."/>
            <person name="Hauser L."/>
            <person name="Kyrpides N."/>
            <person name="Ovchinnikova G."/>
            <person name="Martinez-Romero E."/>
            <person name="Hernandez M.A.R."/>
            <person name="Tiedje J.M."/>
            <person name="Woyke T."/>
        </authorList>
    </citation>
    <scope>NUCLEOTIDE SEQUENCE [LARGE SCALE GENOMIC DNA]</scope>
    <source>
        <strain evidence="2">CCGE1002</strain>
    </source>
</reference>
<organism evidence="1 2">
    <name type="scientific">Paraburkholderia atlantica</name>
    <dbReference type="NCBI Taxonomy" id="2654982"/>
    <lineage>
        <taxon>Bacteria</taxon>
        <taxon>Pseudomonadati</taxon>
        <taxon>Pseudomonadota</taxon>
        <taxon>Betaproteobacteria</taxon>
        <taxon>Burkholderiales</taxon>
        <taxon>Burkholderiaceae</taxon>
        <taxon>Paraburkholderia</taxon>
    </lineage>
</organism>
<sequence>MRVRRIDESGDWTFGHGRADYADLSESVAQRVVTRLRSFRGDWFLDLGHGIPWIERMERAGERERLETDIKRQILGTAGVAAILSFDVATDGTTRHMTVSTTLRDIYGNESDVSTRVGV</sequence>
<dbReference type="KEGG" id="bge:BC1002_6561"/>
<proteinExistence type="predicted"/>